<protein>
    <submittedName>
        <fullName evidence="2">Uncharacterized protein</fullName>
    </submittedName>
</protein>
<dbReference type="OrthoDB" id="966267at2759"/>
<comment type="caution">
    <text evidence="2">The sequence shown here is derived from an EMBL/GenBank/DDBJ whole genome shotgun (WGS) entry which is preliminary data.</text>
</comment>
<gene>
    <name evidence="2" type="ORF">GIB67_041562</name>
</gene>
<evidence type="ECO:0000313" key="3">
    <source>
        <dbReference type="Proteomes" id="UP000541444"/>
    </source>
</evidence>
<dbReference type="EMBL" id="JACGCM010001281">
    <property type="protein sequence ID" value="KAF6157101.1"/>
    <property type="molecule type" value="Genomic_DNA"/>
</dbReference>
<name>A0A7J7MQD9_9MAGN</name>
<feature type="compositionally biased region" description="Acidic residues" evidence="1">
    <location>
        <begin position="258"/>
        <end position="278"/>
    </location>
</feature>
<feature type="compositionally biased region" description="Acidic residues" evidence="1">
    <location>
        <begin position="305"/>
        <end position="315"/>
    </location>
</feature>
<evidence type="ECO:0000313" key="2">
    <source>
        <dbReference type="EMBL" id="KAF6157101.1"/>
    </source>
</evidence>
<sequence>MGNRKLVQVLESVGSAKSSSSKWYQICTVKRIKLEVHKPEFYINEGQDTPLWGPSESEDFIVKSSWQFWRSKEDVQSRMDWIWCSYSRSGNIETLDHLIVNGEIALRIISWEIRKARCKQRLEGDLMNAQSIVTKICRWLQDIMIKTKVTQGCSFGDTLSLQVLRKDQLRLSGAEGIIRDSHEEMKLGYSIALGNGTNMIAELYRLLHGLILCKENHWFSLVVEMVAKKNTSPVNWSDTTEYSDFNDDDVTTDLKNFEEEEDSDFDGSDEEALSDGEEVGDKSMMNSDTSEESCTKDKNDNTNANEEEDHEELPVDIEARNFFAN</sequence>
<feature type="region of interest" description="Disordered" evidence="1">
    <location>
        <begin position="258"/>
        <end position="325"/>
    </location>
</feature>
<evidence type="ECO:0000256" key="1">
    <source>
        <dbReference type="SAM" id="MobiDB-lite"/>
    </source>
</evidence>
<organism evidence="2 3">
    <name type="scientific">Kingdonia uniflora</name>
    <dbReference type="NCBI Taxonomy" id="39325"/>
    <lineage>
        <taxon>Eukaryota</taxon>
        <taxon>Viridiplantae</taxon>
        <taxon>Streptophyta</taxon>
        <taxon>Embryophyta</taxon>
        <taxon>Tracheophyta</taxon>
        <taxon>Spermatophyta</taxon>
        <taxon>Magnoliopsida</taxon>
        <taxon>Ranunculales</taxon>
        <taxon>Circaeasteraceae</taxon>
        <taxon>Kingdonia</taxon>
    </lineage>
</organism>
<dbReference type="AlphaFoldDB" id="A0A7J7MQD9"/>
<proteinExistence type="predicted"/>
<reference evidence="2 3" key="1">
    <citation type="journal article" date="2020" name="IScience">
        <title>Genome Sequencing of the Endangered Kingdonia uniflora (Circaeasteraceae, Ranunculales) Reveals Potential Mechanisms of Evolutionary Specialization.</title>
        <authorList>
            <person name="Sun Y."/>
            <person name="Deng T."/>
            <person name="Zhang A."/>
            <person name="Moore M.J."/>
            <person name="Landis J.B."/>
            <person name="Lin N."/>
            <person name="Zhang H."/>
            <person name="Zhang X."/>
            <person name="Huang J."/>
            <person name="Zhang X."/>
            <person name="Sun H."/>
            <person name="Wang H."/>
        </authorList>
    </citation>
    <scope>NUCLEOTIDE SEQUENCE [LARGE SCALE GENOMIC DNA]</scope>
    <source>
        <strain evidence="2">TB1705</strain>
        <tissue evidence="2">Leaf</tissue>
    </source>
</reference>
<keyword evidence="3" id="KW-1185">Reference proteome</keyword>
<dbReference type="Proteomes" id="UP000541444">
    <property type="component" value="Unassembled WGS sequence"/>
</dbReference>
<accession>A0A7J7MQD9</accession>